<dbReference type="AlphaFoldDB" id="A0A1Y2S825"/>
<dbReference type="InterPro" id="IPR018875">
    <property type="entry name" value="Antirepressor_Ant_N"/>
</dbReference>
<gene>
    <name evidence="3" type="ORF">Xbed_03757</name>
</gene>
<name>A0A1Y2S825_9GAMM</name>
<feature type="domain" description="Bacteriophage P22 Orf201 C-terminal" evidence="2">
    <location>
        <begin position="122"/>
        <end position="166"/>
    </location>
</feature>
<accession>A0A1Y2S825</accession>
<proteinExistence type="predicted"/>
<evidence type="ECO:0000313" key="4">
    <source>
        <dbReference type="Proteomes" id="UP000194204"/>
    </source>
</evidence>
<dbReference type="Pfam" id="PF10549">
    <property type="entry name" value="ORF11CD3"/>
    <property type="match status" value="1"/>
</dbReference>
<dbReference type="OrthoDB" id="1042522at2"/>
<dbReference type="EMBL" id="MUBK01000124">
    <property type="protein sequence ID" value="OTA14032.1"/>
    <property type="molecule type" value="Genomic_DNA"/>
</dbReference>
<dbReference type="PRINTS" id="PR01994">
    <property type="entry name" value="ANTIREPRESSR"/>
</dbReference>
<evidence type="ECO:0000259" key="2">
    <source>
        <dbReference type="Pfam" id="PF10549"/>
    </source>
</evidence>
<dbReference type="InterPro" id="IPR018877">
    <property type="entry name" value="Phage_P22_Orf201_C"/>
</dbReference>
<comment type="caution">
    <text evidence="3">The sequence shown here is derived from an EMBL/GenBank/DDBJ whole genome shotgun (WGS) entry which is preliminary data.</text>
</comment>
<feature type="domain" description="Antirepressor protein ant N-terminal" evidence="1">
    <location>
        <begin position="5"/>
        <end position="115"/>
    </location>
</feature>
<protein>
    <submittedName>
        <fullName evidence="3">Antirepressor</fullName>
    </submittedName>
</protein>
<reference evidence="3 4" key="1">
    <citation type="submission" date="2017-01" db="EMBL/GenBank/DDBJ databases">
        <title>Deconstructing symbiosis and pathogenesis requirements using a combined genomic-metabolomic approach.</title>
        <authorList>
            <person name="Tobias N.J."/>
            <person name="Wolff H."/>
            <person name="Djahanschiri B."/>
            <person name="Ebersberger I."/>
            <person name="Bode H.B."/>
        </authorList>
    </citation>
    <scope>NUCLEOTIDE SEQUENCE [LARGE SCALE GENOMIC DNA]</scope>
    <source>
        <strain evidence="3 4">DSM 4764</strain>
    </source>
</reference>
<keyword evidence="4" id="KW-1185">Reference proteome</keyword>
<evidence type="ECO:0000313" key="3">
    <source>
        <dbReference type="EMBL" id="OTA14032.1"/>
    </source>
</evidence>
<sequence>MNTITVPFYDDELYVVEHNNEPYVPMKPIVEGMGMDWTGQLNKLRQRFKSTIEEISMVAADGKMRDMICLPLRKLAGWLQTIYPNKVKPEIRDKVIRYQDECDDVLYEYWTKGIAVNPRKRSVMEDLNQACAELKRDKQIASVFGTGLNEWKKVKPEHEIKINNLAAQAADLFLDFVWAEIGKGKTTRTE</sequence>
<dbReference type="Proteomes" id="UP000194204">
    <property type="component" value="Unassembled WGS sequence"/>
</dbReference>
<organism evidence="3 4">
    <name type="scientific">Xenorhabdus beddingii</name>
    <dbReference type="NCBI Taxonomy" id="40578"/>
    <lineage>
        <taxon>Bacteria</taxon>
        <taxon>Pseudomonadati</taxon>
        <taxon>Pseudomonadota</taxon>
        <taxon>Gammaproteobacteria</taxon>
        <taxon>Enterobacterales</taxon>
        <taxon>Morganellaceae</taxon>
        <taxon>Xenorhabdus</taxon>
    </lineage>
</organism>
<dbReference type="STRING" id="40578.Xbed_03757"/>
<evidence type="ECO:0000259" key="1">
    <source>
        <dbReference type="Pfam" id="PF10547"/>
    </source>
</evidence>
<dbReference type="Pfam" id="PF10547">
    <property type="entry name" value="P22_AR_N"/>
    <property type="match status" value="1"/>
</dbReference>
<dbReference type="RefSeq" id="WP_086114316.1">
    <property type="nucleotide sequence ID" value="NZ_CAWNHF010000029.1"/>
</dbReference>